<keyword evidence="1" id="KW-1133">Transmembrane helix</keyword>
<gene>
    <name evidence="2" type="ORF">GOC74_01145</name>
</gene>
<dbReference type="EMBL" id="WOYG01000001">
    <property type="protein sequence ID" value="NLV08543.1"/>
    <property type="molecule type" value="Genomic_DNA"/>
</dbReference>
<reference evidence="2" key="1">
    <citation type="submission" date="2019-12" db="EMBL/GenBank/DDBJ databases">
        <title>Whole-genome sequence of Halomicrobium mukohataei pws1.</title>
        <authorList>
            <person name="Verma D.K."/>
            <person name="Gopal K."/>
            <person name="Prasad E.S."/>
        </authorList>
    </citation>
    <scope>NUCLEOTIDE SEQUENCE</scope>
    <source>
        <strain evidence="2">Pws1</strain>
    </source>
</reference>
<dbReference type="AlphaFoldDB" id="A0A847TZ08"/>
<keyword evidence="1" id="KW-0812">Transmembrane</keyword>
<feature type="transmembrane region" description="Helical" evidence="1">
    <location>
        <begin position="44"/>
        <end position="68"/>
    </location>
</feature>
<sequence>MAPVDYSSEGLEFSLRNAILSVLFLFVVRLGAGLARGLLNGEYLIGVVGVLLVFVPTAWLLSIIRAAYF</sequence>
<name>A0A847TZ08_9EURY</name>
<proteinExistence type="predicted"/>
<dbReference type="Proteomes" id="UP000608662">
    <property type="component" value="Unassembled WGS sequence"/>
</dbReference>
<accession>A0A847TZ08</accession>
<comment type="caution">
    <text evidence="2">The sequence shown here is derived from an EMBL/GenBank/DDBJ whole genome shotgun (WGS) entry which is preliminary data.</text>
</comment>
<protein>
    <submittedName>
        <fullName evidence="2">Uncharacterized protein</fullName>
    </submittedName>
</protein>
<evidence type="ECO:0000313" key="3">
    <source>
        <dbReference type="Proteomes" id="UP000608662"/>
    </source>
</evidence>
<organism evidence="2 3">
    <name type="scientific">Halomicrobium mukohataei</name>
    <dbReference type="NCBI Taxonomy" id="57705"/>
    <lineage>
        <taxon>Archaea</taxon>
        <taxon>Methanobacteriati</taxon>
        <taxon>Methanobacteriota</taxon>
        <taxon>Stenosarchaea group</taxon>
        <taxon>Halobacteria</taxon>
        <taxon>Halobacteriales</taxon>
        <taxon>Haloarculaceae</taxon>
        <taxon>Halomicrobium</taxon>
    </lineage>
</organism>
<feature type="transmembrane region" description="Helical" evidence="1">
    <location>
        <begin position="13"/>
        <end position="32"/>
    </location>
</feature>
<evidence type="ECO:0000313" key="2">
    <source>
        <dbReference type="EMBL" id="NLV08543.1"/>
    </source>
</evidence>
<keyword evidence="1" id="KW-0472">Membrane</keyword>
<evidence type="ECO:0000256" key="1">
    <source>
        <dbReference type="SAM" id="Phobius"/>
    </source>
</evidence>